<dbReference type="GO" id="GO:0043023">
    <property type="term" value="F:ribosomal large subunit binding"/>
    <property type="evidence" value="ECO:0007669"/>
    <property type="project" value="TreeGrafter"/>
</dbReference>
<evidence type="ECO:0000256" key="4">
    <source>
        <dbReference type="ARBA" id="ARBA00023054"/>
    </source>
</evidence>
<keyword evidence="10" id="KW-1185">Reference proteome</keyword>
<dbReference type="Pfam" id="PF11923">
    <property type="entry name" value="NFACT-C"/>
    <property type="match status" value="1"/>
</dbReference>
<comment type="caution">
    <text evidence="9">The sequence shown here is derived from an EMBL/GenBank/DDBJ whole genome shotgun (WGS) entry which is preliminary data.</text>
</comment>
<evidence type="ECO:0000259" key="7">
    <source>
        <dbReference type="Pfam" id="PF05670"/>
    </source>
</evidence>
<sequence length="1034" mass="117854">MVRERLNAIDIAAVVSNLQKSILNYNLVNIYDVTHRVFVLKFSKNENKVYVLLEIGCRIHTTAFLRKPGHLPSNFNMKLRRHLKNRRLGNVVQMSQDRVIDFEFSTGEHAHHLIIQFFLPGNIYLTDAEYNILAVLKSNNIGEFNFKVKQVYQHPPVSIPWNKPVERSSIMAMLGLSKTCVEVIKGIFPSVHSGMIEWVLCQLELGDYKSKIMYDADVDILSKILHDIRTRIMALVESKSLIPGYLLKDSKDEFNDFSPFKISKDVEEFQDFNDALDAYFTRFEITRQEKLEAPKKPIKLSKIKLDQDRRELKLKNDIERVEAHIAVLVENYIGIDEAINLVRALLASGASWKQITDQIKHHSEMNHPVARHIVNLDILGKTMTFQNDNESVNIDFTMTCHQNLELLYADKKRMENKLARTIMGREFALKKVSSEKEAKAPAATKKKQHTITKIRKRFWFEKFNWFITSDGYLVLSGREAMQNELLVKRYMTNGDLYFHADVHGASSCILKNCTGAEVPQKSLIETGCFAACHSSAWNNKNMVPTWWVYWHQVSKTPPTGEYVPYGSFVIRGKKNFIAPQRLEMAIVIVFHMAKPLKKDNNNDEIPLHQVSNAIDNEVKFKQPCGESLEALDGSPKRVGISISTDPKVEGDSPQDQYSRGQSFQSALEFLPESETCQSVHEKLLEDDSREQDDQKVTFDMKVDAVEFQVQGSQFKRCKDRKVTAFVKSVDNVRAQLEEENLIESESNHVKFDTSDSVSNVVVESGEFKRTRLRKPTAFVKKSPPELEEDSQDELLEDHEELDDTESENDDEQQGEFSESDSIESSDSTRQEQQDSSKNSSEEEDGDDESVEPLENKLEQLKIESKSSKSKLSRHAASKLAKAIAKYGLDDEDTQELRLLLTGSKKIAPSVVQNAPTMALEKHQKSVKRVPGSTHELETLQESEIEKYMSEFSNIKRLPDPDEEILWAVPMCAPYNAVKDSPYHLKLVPGNLKKGTIASTALNHFIKQDPSKSSMIKLITTDQLTLCLIGNAKII</sequence>
<dbReference type="InterPro" id="IPR008532">
    <property type="entry name" value="NFACT_RNA-bd"/>
</dbReference>
<dbReference type="GeneID" id="94337063"/>
<feature type="compositionally biased region" description="Acidic residues" evidence="6">
    <location>
        <begin position="785"/>
        <end position="823"/>
    </location>
</feature>
<dbReference type="FunFam" id="2.30.310.10:FF:000003">
    <property type="entry name" value="Zinc knuckle domain containing protein"/>
    <property type="match status" value="1"/>
</dbReference>
<dbReference type="PANTHER" id="PTHR15239:SF6">
    <property type="entry name" value="RIBOSOME QUALITY CONTROL COMPLEX SUBUNIT NEMF"/>
    <property type="match status" value="1"/>
</dbReference>
<dbReference type="InterPro" id="IPR051608">
    <property type="entry name" value="RQC_Subunit_NEMF"/>
</dbReference>
<dbReference type="AlphaFoldDB" id="A0AAD9UNR5"/>
<dbReference type="PANTHER" id="PTHR15239">
    <property type="entry name" value="NUCLEAR EXPORT MEDIATOR FACTOR NEMF"/>
    <property type="match status" value="1"/>
</dbReference>
<protein>
    <recommendedName>
        <fullName evidence="5">Ribosome quality control complex subunit 2</fullName>
    </recommendedName>
</protein>
<reference evidence="9" key="1">
    <citation type="journal article" date="2023" name="Nat. Microbiol.">
        <title>Babesia duncani multi-omics identifies virulence factors and drug targets.</title>
        <authorList>
            <person name="Singh P."/>
            <person name="Lonardi S."/>
            <person name="Liang Q."/>
            <person name="Vydyam P."/>
            <person name="Khabirova E."/>
            <person name="Fang T."/>
            <person name="Gihaz S."/>
            <person name="Thekkiniath J."/>
            <person name="Munshi M."/>
            <person name="Abel S."/>
            <person name="Ciampossin L."/>
            <person name="Batugedara G."/>
            <person name="Gupta M."/>
            <person name="Lu X.M."/>
            <person name="Lenz T."/>
            <person name="Chakravarty S."/>
            <person name="Cornillot E."/>
            <person name="Hu Y."/>
            <person name="Ma W."/>
            <person name="Gonzalez L.M."/>
            <person name="Sanchez S."/>
            <person name="Estrada K."/>
            <person name="Sanchez-Flores A."/>
            <person name="Montero E."/>
            <person name="Harb O.S."/>
            <person name="Le Roch K.G."/>
            <person name="Mamoun C.B."/>
        </authorList>
    </citation>
    <scope>NUCLEOTIDE SEQUENCE</scope>
    <source>
        <strain evidence="9">WA1</strain>
    </source>
</reference>
<proteinExistence type="inferred from homology"/>
<name>A0AAD9UNR5_9APIC</name>
<evidence type="ECO:0000256" key="6">
    <source>
        <dbReference type="SAM" id="MobiDB-lite"/>
    </source>
</evidence>
<keyword evidence="3" id="KW-0963">Cytoplasm</keyword>
<evidence type="ECO:0000313" key="9">
    <source>
        <dbReference type="EMBL" id="KAK2196166.1"/>
    </source>
</evidence>
<feature type="compositionally biased region" description="Polar residues" evidence="6">
    <location>
        <begin position="653"/>
        <end position="662"/>
    </location>
</feature>
<keyword evidence="4" id="KW-0175">Coiled coil</keyword>
<accession>A0AAD9UNR5</accession>
<evidence type="ECO:0000256" key="5">
    <source>
        <dbReference type="ARBA" id="ARBA00070414"/>
    </source>
</evidence>
<evidence type="ECO:0000313" key="10">
    <source>
        <dbReference type="Proteomes" id="UP001214638"/>
    </source>
</evidence>
<dbReference type="Gene3D" id="2.30.310.10">
    <property type="entry name" value="ibrinogen binding protein from staphylococcus aureus domain"/>
    <property type="match status" value="1"/>
</dbReference>
<feature type="compositionally biased region" description="Basic and acidic residues" evidence="6">
    <location>
        <begin position="853"/>
        <end position="866"/>
    </location>
</feature>
<dbReference type="Pfam" id="PF05833">
    <property type="entry name" value="NFACT_N"/>
    <property type="match status" value="1"/>
</dbReference>
<comment type="subcellular location">
    <subcellularLocation>
        <location evidence="1">Cytoplasm</location>
    </subcellularLocation>
</comment>
<evidence type="ECO:0000259" key="8">
    <source>
        <dbReference type="Pfam" id="PF11923"/>
    </source>
</evidence>
<feature type="region of interest" description="Disordered" evidence="6">
    <location>
        <begin position="631"/>
        <end position="662"/>
    </location>
</feature>
<evidence type="ECO:0000256" key="3">
    <source>
        <dbReference type="ARBA" id="ARBA00022490"/>
    </source>
</evidence>
<dbReference type="Pfam" id="PF05670">
    <property type="entry name" value="NFACT-R_1"/>
    <property type="match status" value="1"/>
</dbReference>
<comment type="similarity">
    <text evidence="2">Belongs to the NEMF family.</text>
</comment>
<organism evidence="9 10">
    <name type="scientific">Babesia duncani</name>
    <dbReference type="NCBI Taxonomy" id="323732"/>
    <lineage>
        <taxon>Eukaryota</taxon>
        <taxon>Sar</taxon>
        <taxon>Alveolata</taxon>
        <taxon>Apicomplexa</taxon>
        <taxon>Aconoidasida</taxon>
        <taxon>Piroplasmida</taxon>
        <taxon>Babesiidae</taxon>
        <taxon>Babesia</taxon>
    </lineage>
</organism>
<dbReference type="GO" id="GO:0000049">
    <property type="term" value="F:tRNA binding"/>
    <property type="evidence" value="ECO:0007669"/>
    <property type="project" value="TreeGrafter"/>
</dbReference>
<gene>
    <name evidence="9" type="ORF">BdWA1_002766</name>
</gene>
<dbReference type="GO" id="GO:0005737">
    <property type="term" value="C:cytoplasm"/>
    <property type="evidence" value="ECO:0007669"/>
    <property type="project" value="UniProtKB-SubCell"/>
</dbReference>
<evidence type="ECO:0000256" key="1">
    <source>
        <dbReference type="ARBA" id="ARBA00004496"/>
    </source>
</evidence>
<dbReference type="Proteomes" id="UP001214638">
    <property type="component" value="Unassembled WGS sequence"/>
</dbReference>
<feature type="domain" description="NFACT protein C-terminal" evidence="8">
    <location>
        <begin position="946"/>
        <end position="1011"/>
    </location>
</feature>
<dbReference type="RefSeq" id="XP_067803008.1">
    <property type="nucleotide sequence ID" value="XM_067947786.1"/>
</dbReference>
<feature type="domain" description="NFACT RNA-binding" evidence="7">
    <location>
        <begin position="462"/>
        <end position="572"/>
    </location>
</feature>
<dbReference type="EMBL" id="JALLKP010000003">
    <property type="protein sequence ID" value="KAK2196166.1"/>
    <property type="molecule type" value="Genomic_DNA"/>
</dbReference>
<dbReference type="InterPro" id="IPR021846">
    <property type="entry name" value="NFACT-C"/>
</dbReference>
<dbReference type="GO" id="GO:0072344">
    <property type="term" value="P:rescue of stalled ribosome"/>
    <property type="evidence" value="ECO:0007669"/>
    <property type="project" value="TreeGrafter"/>
</dbReference>
<dbReference type="KEGG" id="bdw:94337063"/>
<feature type="compositionally biased region" description="Acidic residues" evidence="6">
    <location>
        <begin position="841"/>
        <end position="851"/>
    </location>
</feature>
<dbReference type="GO" id="GO:1990112">
    <property type="term" value="C:RQC complex"/>
    <property type="evidence" value="ECO:0007669"/>
    <property type="project" value="TreeGrafter"/>
</dbReference>
<evidence type="ECO:0000256" key="2">
    <source>
        <dbReference type="ARBA" id="ARBA00008318"/>
    </source>
</evidence>
<dbReference type="GO" id="GO:1990116">
    <property type="term" value="P:ribosome-associated ubiquitin-dependent protein catabolic process"/>
    <property type="evidence" value="ECO:0007669"/>
    <property type="project" value="TreeGrafter"/>
</dbReference>
<feature type="region of interest" description="Disordered" evidence="6">
    <location>
        <begin position="778"/>
        <end position="873"/>
    </location>
</feature>